<organism evidence="1 2">
    <name type="scientific">Plasmopara halstedii</name>
    <name type="common">Downy mildew of sunflower</name>
    <dbReference type="NCBI Taxonomy" id="4781"/>
    <lineage>
        <taxon>Eukaryota</taxon>
        <taxon>Sar</taxon>
        <taxon>Stramenopiles</taxon>
        <taxon>Oomycota</taxon>
        <taxon>Peronosporomycetes</taxon>
        <taxon>Peronosporales</taxon>
        <taxon>Peronosporaceae</taxon>
        <taxon>Plasmopara</taxon>
    </lineage>
</organism>
<dbReference type="RefSeq" id="XP_024586513.1">
    <property type="nucleotide sequence ID" value="XM_024721411.1"/>
</dbReference>
<name>A0A0P1B7M0_PLAHL</name>
<keyword evidence="2" id="KW-1185">Reference proteome</keyword>
<dbReference type="AlphaFoldDB" id="A0A0P1B7M0"/>
<dbReference type="GeneID" id="36402924"/>
<sequence length="96" mass="11113">MHLLFRADLRLIRLYTHKGSRDAIILRMIQNLHLEIFSYILQYEVYLDLVAVDVNAGVSDFGASFVNLAMAVIFLHLQLLCFKLFQPLSHLGFPYT</sequence>
<evidence type="ECO:0000313" key="2">
    <source>
        <dbReference type="Proteomes" id="UP000054928"/>
    </source>
</evidence>
<protein>
    <submittedName>
        <fullName evidence="1">Uncharacterized protein</fullName>
    </submittedName>
</protein>
<dbReference type="EMBL" id="CCYD01003101">
    <property type="protein sequence ID" value="CEG50144.1"/>
    <property type="molecule type" value="Genomic_DNA"/>
</dbReference>
<dbReference type="Proteomes" id="UP000054928">
    <property type="component" value="Unassembled WGS sequence"/>
</dbReference>
<accession>A0A0P1B7M0</accession>
<reference evidence="2" key="1">
    <citation type="submission" date="2014-09" db="EMBL/GenBank/DDBJ databases">
        <authorList>
            <person name="Sharma Rahul"/>
            <person name="Thines Marco"/>
        </authorList>
    </citation>
    <scope>NUCLEOTIDE SEQUENCE [LARGE SCALE GENOMIC DNA]</scope>
</reference>
<proteinExistence type="predicted"/>
<evidence type="ECO:0000313" key="1">
    <source>
        <dbReference type="EMBL" id="CEG50144.1"/>
    </source>
</evidence>